<feature type="non-terminal residue" evidence="1">
    <location>
        <position position="1"/>
    </location>
</feature>
<proteinExistence type="predicted"/>
<evidence type="ECO:0000313" key="1">
    <source>
        <dbReference type="EMBL" id="PNF30991.1"/>
    </source>
</evidence>
<comment type="caution">
    <text evidence="1">The sequence shown here is derived from an EMBL/GenBank/DDBJ whole genome shotgun (WGS) entry which is preliminary data.</text>
</comment>
<dbReference type="InParanoid" id="A0A2J7QQX6"/>
<sequence>LIRSVATYGAETWTVTEKNALRMFERKIIRKIYGPAMENNMWRIRYNEEINALLKGEYIIRYQVSENKKKRRPRMRWLDDVENDLKKMKVKGWVLKMRKREQWRPVVEEAKAHPGL</sequence>
<gene>
    <name evidence="1" type="ORF">B7P43_G02068</name>
</gene>
<accession>A0A2J7QQX6</accession>
<dbReference type="AlphaFoldDB" id="A0A2J7QQX6"/>
<organism evidence="1 2">
    <name type="scientific">Cryptotermes secundus</name>
    <dbReference type="NCBI Taxonomy" id="105785"/>
    <lineage>
        <taxon>Eukaryota</taxon>
        <taxon>Metazoa</taxon>
        <taxon>Ecdysozoa</taxon>
        <taxon>Arthropoda</taxon>
        <taxon>Hexapoda</taxon>
        <taxon>Insecta</taxon>
        <taxon>Pterygota</taxon>
        <taxon>Neoptera</taxon>
        <taxon>Polyneoptera</taxon>
        <taxon>Dictyoptera</taxon>
        <taxon>Blattodea</taxon>
        <taxon>Blattoidea</taxon>
        <taxon>Termitoidae</taxon>
        <taxon>Kalotermitidae</taxon>
        <taxon>Cryptotermitinae</taxon>
        <taxon>Cryptotermes</taxon>
    </lineage>
</organism>
<protein>
    <recommendedName>
        <fullName evidence="3">Reverse transcriptase domain-containing protein</fullName>
    </recommendedName>
</protein>
<reference evidence="1 2" key="1">
    <citation type="submission" date="2017-12" db="EMBL/GenBank/DDBJ databases">
        <title>Hemimetabolous genomes reveal molecular basis of termite eusociality.</title>
        <authorList>
            <person name="Harrison M.C."/>
            <person name="Jongepier E."/>
            <person name="Robertson H.M."/>
            <person name="Arning N."/>
            <person name="Bitard-Feildel T."/>
            <person name="Chao H."/>
            <person name="Childers C.P."/>
            <person name="Dinh H."/>
            <person name="Doddapaneni H."/>
            <person name="Dugan S."/>
            <person name="Gowin J."/>
            <person name="Greiner C."/>
            <person name="Han Y."/>
            <person name="Hu H."/>
            <person name="Hughes D.S.T."/>
            <person name="Huylmans A.-K."/>
            <person name="Kemena C."/>
            <person name="Kremer L.P.M."/>
            <person name="Lee S.L."/>
            <person name="Lopez-Ezquerra A."/>
            <person name="Mallet L."/>
            <person name="Monroy-Kuhn J.M."/>
            <person name="Moser A."/>
            <person name="Murali S.C."/>
            <person name="Muzny D.M."/>
            <person name="Otani S."/>
            <person name="Piulachs M.-D."/>
            <person name="Poelchau M."/>
            <person name="Qu J."/>
            <person name="Schaub F."/>
            <person name="Wada-Katsumata A."/>
            <person name="Worley K.C."/>
            <person name="Xie Q."/>
            <person name="Ylla G."/>
            <person name="Poulsen M."/>
            <person name="Gibbs R.A."/>
            <person name="Schal C."/>
            <person name="Richards S."/>
            <person name="Belles X."/>
            <person name="Korb J."/>
            <person name="Bornberg-Bauer E."/>
        </authorList>
    </citation>
    <scope>NUCLEOTIDE SEQUENCE [LARGE SCALE GENOMIC DNA]</scope>
    <source>
        <tissue evidence="1">Whole body</tissue>
    </source>
</reference>
<name>A0A2J7QQX6_9NEOP</name>
<dbReference type="Proteomes" id="UP000235965">
    <property type="component" value="Unassembled WGS sequence"/>
</dbReference>
<evidence type="ECO:0000313" key="2">
    <source>
        <dbReference type="Proteomes" id="UP000235965"/>
    </source>
</evidence>
<evidence type="ECO:0008006" key="3">
    <source>
        <dbReference type="Google" id="ProtNLM"/>
    </source>
</evidence>
<keyword evidence="2" id="KW-1185">Reference proteome</keyword>
<dbReference type="EMBL" id="NEVH01012082">
    <property type="protein sequence ID" value="PNF30991.1"/>
    <property type="molecule type" value="Genomic_DNA"/>
</dbReference>